<dbReference type="GeneID" id="301089034"/>
<feature type="domain" description="YgjP-like metallopeptidase" evidence="1">
    <location>
        <begin position="19"/>
        <end position="231"/>
    </location>
</feature>
<accession>A0A7S6WQF4</accession>
<dbReference type="PANTHER" id="PTHR30399">
    <property type="entry name" value="UNCHARACTERIZED PROTEIN YGJP"/>
    <property type="match status" value="1"/>
</dbReference>
<dbReference type="EMBL" id="CP061839">
    <property type="protein sequence ID" value="QOW61443.1"/>
    <property type="molecule type" value="Genomic_DNA"/>
</dbReference>
<evidence type="ECO:0000313" key="2">
    <source>
        <dbReference type="EMBL" id="QOW61443.1"/>
    </source>
</evidence>
<dbReference type="CDD" id="cd07344">
    <property type="entry name" value="M48_yhfN_like"/>
    <property type="match status" value="1"/>
</dbReference>
<proteinExistence type="predicted"/>
<dbReference type="Pfam" id="PF01863">
    <property type="entry name" value="YgjP-like"/>
    <property type="match status" value="1"/>
</dbReference>
<dbReference type="Proteomes" id="UP000593915">
    <property type="component" value="Chromosome"/>
</dbReference>
<gene>
    <name evidence="2" type="ORF">IFE08_03380</name>
</gene>
<evidence type="ECO:0000313" key="3">
    <source>
        <dbReference type="Proteomes" id="UP000593915"/>
    </source>
</evidence>
<reference evidence="2 3" key="1">
    <citation type="submission" date="2020-09" db="EMBL/GenBank/DDBJ databases">
        <title>Characterization of Treponema spp. from bovine digital dermatitis in Korea.</title>
        <authorList>
            <person name="Espiritu H.M."/>
            <person name="Cho Y.I."/>
            <person name="Mamuad L."/>
        </authorList>
    </citation>
    <scope>NUCLEOTIDE SEQUENCE [LARGE SCALE GENOMIC DNA]</scope>
    <source>
        <strain evidence="2 3">KS1</strain>
    </source>
</reference>
<dbReference type="RefSeq" id="WP_020964122.1">
    <property type="nucleotide sequence ID" value="NZ_CP061839.1"/>
</dbReference>
<evidence type="ECO:0000259" key="1">
    <source>
        <dbReference type="Pfam" id="PF01863"/>
    </source>
</evidence>
<organism evidence="2 3">
    <name type="scientific">Treponema pedis</name>
    <dbReference type="NCBI Taxonomy" id="409322"/>
    <lineage>
        <taxon>Bacteria</taxon>
        <taxon>Pseudomonadati</taxon>
        <taxon>Spirochaetota</taxon>
        <taxon>Spirochaetia</taxon>
        <taxon>Spirochaetales</taxon>
        <taxon>Treponemataceae</taxon>
        <taxon>Treponema</taxon>
    </lineage>
</organism>
<dbReference type="InterPro" id="IPR002725">
    <property type="entry name" value="YgjP-like_metallopeptidase"/>
</dbReference>
<dbReference type="PANTHER" id="PTHR30399:SF1">
    <property type="entry name" value="UTP PYROPHOSPHATASE"/>
    <property type="match status" value="1"/>
</dbReference>
<name>A0A7S6WQF4_9SPIR</name>
<sequence>MKTVINGINIELTQSRGKKLRLTISPKTGEPKLHIPKGYPEEKAIQFALNNSDWIKKHRIEIKQKISKKEEESIIKNGGFITLWGEKYEVKIIKGGKLWRFSIDDDFFYIKEPEAASLKERYLKRRQVLNKLYKEELQLYIEEILPYWEKTVNEAPREIKLRDMKSKWGACNIARGIVTLNIKLAAKPEECAEMVLVHELVHFKERLHNNRFKRYMTKFLPDWKVRVKRLNA</sequence>
<dbReference type="InterPro" id="IPR053136">
    <property type="entry name" value="UTP_pyrophosphatase-like"/>
</dbReference>
<dbReference type="Gene3D" id="3.30.2010.10">
    <property type="entry name" value="Metalloproteases ('zincins'), catalytic domain"/>
    <property type="match status" value="1"/>
</dbReference>
<dbReference type="AlphaFoldDB" id="A0A7S6WQF4"/>
<protein>
    <submittedName>
        <fullName evidence="2">M48 family metallopeptidase</fullName>
    </submittedName>
</protein>